<keyword evidence="16" id="KW-1185">Reference proteome</keyword>
<dbReference type="AlphaFoldDB" id="A0AAN5HYF2"/>
<reference evidence="16" key="1">
    <citation type="submission" date="2022-10" db="EMBL/GenBank/DDBJ databases">
        <title>Genome assembly of Pristionchus species.</title>
        <authorList>
            <person name="Yoshida K."/>
            <person name="Sommer R.J."/>
        </authorList>
    </citation>
    <scope>NUCLEOTIDE SEQUENCE [LARGE SCALE GENOMIC DNA]</scope>
    <source>
        <strain evidence="16">RS5460</strain>
    </source>
</reference>
<evidence type="ECO:0000256" key="13">
    <source>
        <dbReference type="ARBA" id="ARBA00023315"/>
    </source>
</evidence>
<name>A0AAN5HYF2_9BILA</name>
<evidence type="ECO:0000256" key="11">
    <source>
        <dbReference type="ARBA" id="ARBA00023098"/>
    </source>
</evidence>
<comment type="similarity">
    <text evidence="4 14">Belongs to the diacylglycerol acyltransferase family.</text>
</comment>
<evidence type="ECO:0000256" key="12">
    <source>
        <dbReference type="ARBA" id="ARBA00023136"/>
    </source>
</evidence>
<dbReference type="PANTHER" id="PTHR12317">
    <property type="entry name" value="DIACYLGLYCEROL O-ACYLTRANSFERASE"/>
    <property type="match status" value="1"/>
</dbReference>
<evidence type="ECO:0000256" key="9">
    <source>
        <dbReference type="ARBA" id="ARBA00022824"/>
    </source>
</evidence>
<protein>
    <recommendedName>
        <fullName evidence="14">Acyltransferase</fullName>
        <ecNumber evidence="14">2.3.1.-</ecNumber>
    </recommendedName>
</protein>
<comment type="pathway">
    <text evidence="3">Lipid metabolism.</text>
</comment>
<keyword evidence="8" id="KW-0319">Glycerol metabolism</keyword>
<keyword evidence="5" id="KW-0444">Lipid biosynthesis</keyword>
<organism evidence="15 16">
    <name type="scientific">Pristionchus mayeri</name>
    <dbReference type="NCBI Taxonomy" id="1317129"/>
    <lineage>
        <taxon>Eukaryota</taxon>
        <taxon>Metazoa</taxon>
        <taxon>Ecdysozoa</taxon>
        <taxon>Nematoda</taxon>
        <taxon>Chromadorea</taxon>
        <taxon>Rhabditida</taxon>
        <taxon>Rhabditina</taxon>
        <taxon>Diplogasteromorpha</taxon>
        <taxon>Diplogasteroidea</taxon>
        <taxon>Neodiplogasteridae</taxon>
        <taxon>Pristionchus</taxon>
    </lineage>
</organism>
<dbReference type="Pfam" id="PF03982">
    <property type="entry name" value="DAGAT"/>
    <property type="match status" value="1"/>
</dbReference>
<keyword evidence="7 14" id="KW-0812">Transmembrane</keyword>
<accession>A0AAN5HYF2</accession>
<evidence type="ECO:0000256" key="7">
    <source>
        <dbReference type="ARBA" id="ARBA00022692"/>
    </source>
</evidence>
<keyword evidence="10 14" id="KW-1133">Transmembrane helix</keyword>
<keyword evidence="13" id="KW-0012">Acyltransferase</keyword>
<evidence type="ECO:0000256" key="2">
    <source>
        <dbReference type="ARBA" id="ARBA00004771"/>
    </source>
</evidence>
<dbReference type="Proteomes" id="UP001328107">
    <property type="component" value="Unassembled WGS sequence"/>
</dbReference>
<evidence type="ECO:0000256" key="14">
    <source>
        <dbReference type="RuleBase" id="RU367023"/>
    </source>
</evidence>
<evidence type="ECO:0000256" key="8">
    <source>
        <dbReference type="ARBA" id="ARBA00022798"/>
    </source>
</evidence>
<comment type="caution">
    <text evidence="14">Lacks conserved residue(s) required for the propagation of feature annotation.</text>
</comment>
<dbReference type="PANTHER" id="PTHR12317:SF0">
    <property type="entry name" value="ACYLTRANSFERASE"/>
    <property type="match status" value="1"/>
</dbReference>
<comment type="caution">
    <text evidence="15">The sequence shown here is derived from an EMBL/GenBank/DDBJ whole genome shotgun (WGS) entry which is preliminary data.</text>
</comment>
<evidence type="ECO:0000256" key="5">
    <source>
        <dbReference type="ARBA" id="ARBA00022516"/>
    </source>
</evidence>
<keyword evidence="6 14" id="KW-0808">Transferase</keyword>
<evidence type="ECO:0000256" key="4">
    <source>
        <dbReference type="ARBA" id="ARBA00005420"/>
    </source>
</evidence>
<comment type="subcellular location">
    <subcellularLocation>
        <location evidence="1 14">Endoplasmic reticulum membrane</location>
        <topology evidence="1 14">Multi-pass membrane protein</topology>
    </subcellularLocation>
</comment>
<dbReference type="EMBL" id="BTRK01000004">
    <property type="protein sequence ID" value="GMR45091.1"/>
    <property type="molecule type" value="Genomic_DNA"/>
</dbReference>
<dbReference type="GO" id="GO:0019432">
    <property type="term" value="P:triglyceride biosynthetic process"/>
    <property type="evidence" value="ECO:0007669"/>
    <property type="project" value="TreeGrafter"/>
</dbReference>
<evidence type="ECO:0000313" key="15">
    <source>
        <dbReference type="EMBL" id="GMR45091.1"/>
    </source>
</evidence>
<keyword evidence="11" id="KW-0443">Lipid metabolism</keyword>
<gene>
    <name evidence="15" type="ORF">PMAYCL1PPCAC_15286</name>
</gene>
<dbReference type="GO" id="GO:0006071">
    <property type="term" value="P:glycerol metabolic process"/>
    <property type="evidence" value="ECO:0007669"/>
    <property type="project" value="UniProtKB-KW"/>
</dbReference>
<dbReference type="InterPro" id="IPR007130">
    <property type="entry name" value="DAGAT"/>
</dbReference>
<feature type="non-terminal residue" evidence="15">
    <location>
        <position position="340"/>
    </location>
</feature>
<dbReference type="CDD" id="cd07987">
    <property type="entry name" value="LPLAT_MGAT-like"/>
    <property type="match status" value="1"/>
</dbReference>
<dbReference type="GO" id="GO:0004144">
    <property type="term" value="F:diacylglycerol O-acyltransferase activity"/>
    <property type="evidence" value="ECO:0007669"/>
    <property type="project" value="TreeGrafter"/>
</dbReference>
<comment type="pathway">
    <text evidence="2">Glycerolipid metabolism; triacylglycerol biosynthesis.</text>
</comment>
<evidence type="ECO:0000256" key="6">
    <source>
        <dbReference type="ARBA" id="ARBA00022679"/>
    </source>
</evidence>
<proteinExistence type="inferred from homology"/>
<feature type="transmembrane region" description="Helical" evidence="14">
    <location>
        <begin position="21"/>
        <end position="44"/>
    </location>
</feature>
<sequence length="340" mass="38961">MIQKKWANFCASLEDWFKISGFLFVFCGFWMFSPAFIIVGAVYLCIAKPFFFVPCVLLYLAWFRYTKEWPEMGGMPWYWFRTHVYFMSWGGDYFNYRIVKTAELPSDRNYIVGSHPHGMVCFGMIMSFASYMAGITDLYKGLKMWGVTLSGQFNWPLRRELLMLGGGGAATRRNLEWILRQKEKGQAISVVAGGLNEALMSAPGKYHLKMKDRKGFIKMAINEGADLVPMFHFGENETYKPVTGICPKRLRNMQAHVMKDVGFCMPSLMGRSLIGLPWGGLVPLQTRLVTVIGGPIHVDRNPNPTQEEVDHLHTVYCEKLIELFESHKGNYGIRPEQRII</sequence>
<evidence type="ECO:0000256" key="1">
    <source>
        <dbReference type="ARBA" id="ARBA00004477"/>
    </source>
</evidence>
<dbReference type="EC" id="2.3.1.-" evidence="14"/>
<evidence type="ECO:0000256" key="10">
    <source>
        <dbReference type="ARBA" id="ARBA00022989"/>
    </source>
</evidence>
<keyword evidence="9 14" id="KW-0256">Endoplasmic reticulum</keyword>
<evidence type="ECO:0000256" key="3">
    <source>
        <dbReference type="ARBA" id="ARBA00005189"/>
    </source>
</evidence>
<dbReference type="GO" id="GO:0005789">
    <property type="term" value="C:endoplasmic reticulum membrane"/>
    <property type="evidence" value="ECO:0007669"/>
    <property type="project" value="UniProtKB-SubCell"/>
</dbReference>
<keyword evidence="12 14" id="KW-0472">Membrane</keyword>
<evidence type="ECO:0000313" key="16">
    <source>
        <dbReference type="Proteomes" id="UP001328107"/>
    </source>
</evidence>